<gene>
    <name evidence="2" type="ORF">A8950_2314</name>
</gene>
<organism evidence="2 3">
    <name type="scientific">Dongia mobilis</name>
    <dbReference type="NCBI Taxonomy" id="578943"/>
    <lineage>
        <taxon>Bacteria</taxon>
        <taxon>Pseudomonadati</taxon>
        <taxon>Pseudomonadota</taxon>
        <taxon>Alphaproteobacteria</taxon>
        <taxon>Rhodospirillales</taxon>
        <taxon>Dongiaceae</taxon>
        <taxon>Dongia</taxon>
    </lineage>
</organism>
<feature type="region of interest" description="Disordered" evidence="1">
    <location>
        <begin position="111"/>
        <end position="183"/>
    </location>
</feature>
<evidence type="ECO:0000256" key="1">
    <source>
        <dbReference type="SAM" id="MobiDB-lite"/>
    </source>
</evidence>
<reference evidence="2 3" key="1">
    <citation type="submission" date="2019-03" db="EMBL/GenBank/DDBJ databases">
        <title>Genomic Encyclopedia of Type Strains, Phase III (KMG-III): the genomes of soil and plant-associated and newly described type strains.</title>
        <authorList>
            <person name="Whitman W."/>
        </authorList>
    </citation>
    <scope>NUCLEOTIDE SEQUENCE [LARGE SCALE GENOMIC DNA]</scope>
    <source>
        <strain evidence="2 3">CGMCC 1.7660</strain>
    </source>
</reference>
<dbReference type="Proteomes" id="UP000295783">
    <property type="component" value="Unassembled WGS sequence"/>
</dbReference>
<feature type="compositionally biased region" description="Low complexity" evidence="1">
    <location>
        <begin position="169"/>
        <end position="180"/>
    </location>
</feature>
<keyword evidence="3" id="KW-1185">Reference proteome</keyword>
<feature type="compositionally biased region" description="Low complexity" evidence="1">
    <location>
        <begin position="111"/>
        <end position="126"/>
    </location>
</feature>
<evidence type="ECO:0000313" key="3">
    <source>
        <dbReference type="Proteomes" id="UP000295783"/>
    </source>
</evidence>
<comment type="caution">
    <text evidence="2">The sequence shown here is derived from an EMBL/GenBank/DDBJ whole genome shotgun (WGS) entry which is preliminary data.</text>
</comment>
<evidence type="ECO:0000313" key="2">
    <source>
        <dbReference type="EMBL" id="TDQ82491.1"/>
    </source>
</evidence>
<dbReference type="AlphaFoldDB" id="A0A4R6WSM4"/>
<sequence length="507" mass="54050">MAATPSGRYRAAYNQAVNPETWMLGEPMDAATRAAIELGIAGATPPHYQGPDGRHYFHNARTLEDAATRAHRAGHVAGKTMDEIAAEAAGPQGMPGTDAYVAWRLGKATPPGAANDNAAPPVAAKPVAEKSQAANPAVTNPATSQPAPAGPPAANDNRQATPRPIGRHASAGPVSSGSGPRIVNGRVAGMAEAATRPGITLEEFAQAADDHVRLGALGLTGGYADDVSAGLNAFFDMLGGANLAEAFAANQAAERQRTAAARERRGTMGVIVEAAPTFLPGGGDAAGLLADFRDYLENGDQWTADDWALVAAGLTPGMPNRRTVKSGKKIVDDVLDNRSTRQSLLAQIDQSKANVLTVSEANRLGGEHKGLIHIAEALPKNKRAREHQSGTDGAFSDVRTKKFASAALRFVNPNKRGRNFIKFEVSGVSDDGNFIELADAKTKLAIWSRGPQQTTLRTLERTKEALIQNPGYRVVYEFNDVISEQKARRFIQKHNYHHYVRTRMRKR</sequence>
<accession>A0A4R6WSM4</accession>
<proteinExistence type="predicted"/>
<protein>
    <submittedName>
        <fullName evidence="2">Uncharacterized protein</fullName>
    </submittedName>
</protein>
<dbReference type="EMBL" id="SNYW01000008">
    <property type="protein sequence ID" value="TDQ82491.1"/>
    <property type="molecule type" value="Genomic_DNA"/>
</dbReference>
<name>A0A4R6WSM4_9PROT</name>
<dbReference type="OrthoDB" id="5666689at2"/>
<dbReference type="RefSeq" id="WP_133613763.1">
    <property type="nucleotide sequence ID" value="NZ_SNYW01000008.1"/>
</dbReference>